<evidence type="ECO:0000313" key="4">
    <source>
        <dbReference type="Proteomes" id="UP000696280"/>
    </source>
</evidence>
<dbReference type="AlphaFoldDB" id="A0A9N9PY95"/>
<feature type="region of interest" description="Disordered" evidence="1">
    <location>
        <begin position="1"/>
        <end position="24"/>
    </location>
</feature>
<feature type="domain" description="F-box" evidence="2">
    <location>
        <begin position="24"/>
        <end position="72"/>
    </location>
</feature>
<organism evidence="3 4">
    <name type="scientific">Hymenoscyphus fraxineus</name>
    <dbReference type="NCBI Taxonomy" id="746836"/>
    <lineage>
        <taxon>Eukaryota</taxon>
        <taxon>Fungi</taxon>
        <taxon>Dikarya</taxon>
        <taxon>Ascomycota</taxon>
        <taxon>Pezizomycotina</taxon>
        <taxon>Leotiomycetes</taxon>
        <taxon>Helotiales</taxon>
        <taxon>Helotiaceae</taxon>
        <taxon>Hymenoscyphus</taxon>
    </lineage>
</organism>
<dbReference type="Pfam" id="PF12937">
    <property type="entry name" value="F-box-like"/>
    <property type="match status" value="1"/>
</dbReference>
<dbReference type="SUPFAM" id="SSF81383">
    <property type="entry name" value="F-box domain"/>
    <property type="match status" value="1"/>
</dbReference>
<name>A0A9N9PY95_9HELO</name>
<dbReference type="PROSITE" id="PS50181">
    <property type="entry name" value="FBOX"/>
    <property type="match status" value="1"/>
</dbReference>
<dbReference type="Gene3D" id="1.20.1280.50">
    <property type="match status" value="1"/>
</dbReference>
<sequence>MSQIPNLPPDTHKSPNPVKPPKEPVNLATLPSEILLKIYSYLNPAHACLFSWTCSRLHHICKLQPASVYKEIFELQYFHLDHPKPDVIPGLLHCMYCQEAILSEGYYMEYERSRGVPWALES</sequence>
<accession>A0A9N9PY95</accession>
<evidence type="ECO:0000256" key="1">
    <source>
        <dbReference type="SAM" id="MobiDB-lite"/>
    </source>
</evidence>
<dbReference type="EMBL" id="CAJVRL010000092">
    <property type="protein sequence ID" value="CAG8959723.1"/>
    <property type="molecule type" value="Genomic_DNA"/>
</dbReference>
<protein>
    <recommendedName>
        <fullName evidence="2">F-box domain-containing protein</fullName>
    </recommendedName>
</protein>
<comment type="caution">
    <text evidence="3">The sequence shown here is derived from an EMBL/GenBank/DDBJ whole genome shotgun (WGS) entry which is preliminary data.</text>
</comment>
<gene>
    <name evidence="3" type="ORF">HYFRA_00001629</name>
</gene>
<dbReference type="InterPro" id="IPR036047">
    <property type="entry name" value="F-box-like_dom_sf"/>
</dbReference>
<dbReference type="Proteomes" id="UP000696280">
    <property type="component" value="Unassembled WGS sequence"/>
</dbReference>
<keyword evidence="4" id="KW-1185">Reference proteome</keyword>
<evidence type="ECO:0000313" key="3">
    <source>
        <dbReference type="EMBL" id="CAG8959723.1"/>
    </source>
</evidence>
<evidence type="ECO:0000259" key="2">
    <source>
        <dbReference type="PROSITE" id="PS50181"/>
    </source>
</evidence>
<dbReference type="InterPro" id="IPR001810">
    <property type="entry name" value="F-box_dom"/>
</dbReference>
<dbReference type="OrthoDB" id="3445164at2759"/>
<reference evidence="3" key="1">
    <citation type="submission" date="2021-07" db="EMBL/GenBank/DDBJ databases">
        <authorList>
            <person name="Durling M."/>
        </authorList>
    </citation>
    <scope>NUCLEOTIDE SEQUENCE</scope>
</reference>
<proteinExistence type="predicted"/>